<feature type="domain" description="PA" evidence="15">
    <location>
        <begin position="128"/>
        <end position="217"/>
    </location>
</feature>
<evidence type="ECO:0000256" key="8">
    <source>
        <dbReference type="ARBA" id="ARBA00022723"/>
    </source>
</evidence>
<keyword evidence="8 13" id="KW-0479">Metal-binding</keyword>
<dbReference type="SUPFAM" id="SSF52025">
    <property type="entry name" value="PA domain"/>
    <property type="match status" value="1"/>
</dbReference>
<keyword evidence="11 13" id="KW-0862">Zinc</keyword>
<dbReference type="AlphaFoldDB" id="A0A6G1GN61"/>
<protein>
    <recommendedName>
        <fullName evidence="13">Peptide hydrolase</fullName>
        <ecNumber evidence="13">3.4.-.-</ecNumber>
    </recommendedName>
</protein>
<sequence length="526" mass="56035">MKSIQLSVLGAGLAAVASAVPTLQRKTYPEYVTSEALQDLITMEALMDKGHHLEDIAYDTPERNRVIGSPGHQGTVDWIYDSLDELDYYDVVRQPFVALVQTVGEGNVTVKGEVLEAALMEYSPGGQVTAPIVAVANIGCEPADYPASLSGNIALISRGTCQFGFKSALAGAAGAVGAIIYNNVPGELGSVTLGPPPRPEGPYVPSFGTSQETGLSLLEQISSGNVTATIDAFSIINNITTYNVLAQTKGGDPDNVLALGAHTDSVDAGPGINDDGSGTIGCLETAIQLAKFKTVNAVRFGFWAGEEEGLLGSTHYVETLSEEEIAKIKLYLNFDMIASPNYIYGIYDGDGSSFNLSGPQGSAQAEYFFETFMNGKGVNFTATEFSGRSDYGPFLDAGIASGGLFTGAEENKTAEWAAQFGGTAGLALDPNYHGPGDNYTNLDFDAFLINTKGIAASVATYSFSFDSLHQTNATTVPAPMKKVKRSETAKKNDVRSQFDFNARTHRSRKRLTDPRSKKTRHVKKRV</sequence>
<gene>
    <name evidence="17" type="ORF">K402DRAFT_424754</name>
</gene>
<evidence type="ECO:0000256" key="9">
    <source>
        <dbReference type="ARBA" id="ARBA00022729"/>
    </source>
</evidence>
<comment type="cofactor">
    <cofactor evidence="1">
        <name>Zn(2+)</name>
        <dbReference type="ChEBI" id="CHEBI:29105"/>
    </cofactor>
</comment>
<comment type="similarity">
    <text evidence="3">Belongs to the peptidase M28 family. M28B subfamily.</text>
</comment>
<evidence type="ECO:0000256" key="13">
    <source>
        <dbReference type="RuleBase" id="RU361240"/>
    </source>
</evidence>
<dbReference type="Pfam" id="PF04389">
    <property type="entry name" value="Peptidase_M28"/>
    <property type="match status" value="1"/>
</dbReference>
<evidence type="ECO:0000256" key="2">
    <source>
        <dbReference type="ARBA" id="ARBA00004613"/>
    </source>
</evidence>
<dbReference type="FunFam" id="3.40.630.10:FF:000054">
    <property type="entry name" value="Peptide hydrolase"/>
    <property type="match status" value="1"/>
</dbReference>
<dbReference type="CDD" id="cd03876">
    <property type="entry name" value="M28_SGAP_like"/>
    <property type="match status" value="1"/>
</dbReference>
<dbReference type="CDD" id="cd02130">
    <property type="entry name" value="PA_ScAPY_like"/>
    <property type="match status" value="1"/>
</dbReference>
<proteinExistence type="inferred from homology"/>
<dbReference type="Proteomes" id="UP000800041">
    <property type="component" value="Unassembled WGS sequence"/>
</dbReference>
<evidence type="ECO:0000256" key="5">
    <source>
        <dbReference type="ARBA" id="ARBA00022438"/>
    </source>
</evidence>
<dbReference type="GO" id="GO:0046872">
    <property type="term" value="F:metal ion binding"/>
    <property type="evidence" value="ECO:0007669"/>
    <property type="project" value="UniProtKB-KW"/>
</dbReference>
<organism evidence="17 18">
    <name type="scientific">Aulographum hederae CBS 113979</name>
    <dbReference type="NCBI Taxonomy" id="1176131"/>
    <lineage>
        <taxon>Eukaryota</taxon>
        <taxon>Fungi</taxon>
        <taxon>Dikarya</taxon>
        <taxon>Ascomycota</taxon>
        <taxon>Pezizomycotina</taxon>
        <taxon>Dothideomycetes</taxon>
        <taxon>Pleosporomycetidae</taxon>
        <taxon>Aulographales</taxon>
        <taxon>Aulographaceae</taxon>
    </lineage>
</organism>
<dbReference type="InterPro" id="IPR007484">
    <property type="entry name" value="Peptidase_M28"/>
</dbReference>
<dbReference type="InterPro" id="IPR003137">
    <property type="entry name" value="PA_domain"/>
</dbReference>
<evidence type="ECO:0000259" key="16">
    <source>
        <dbReference type="Pfam" id="PF04389"/>
    </source>
</evidence>
<reference evidence="17" key="1">
    <citation type="journal article" date="2020" name="Stud. Mycol.">
        <title>101 Dothideomycetes genomes: a test case for predicting lifestyles and emergence of pathogens.</title>
        <authorList>
            <person name="Haridas S."/>
            <person name="Albert R."/>
            <person name="Binder M."/>
            <person name="Bloem J."/>
            <person name="Labutti K."/>
            <person name="Salamov A."/>
            <person name="Andreopoulos B."/>
            <person name="Baker S."/>
            <person name="Barry K."/>
            <person name="Bills G."/>
            <person name="Bluhm B."/>
            <person name="Cannon C."/>
            <person name="Castanera R."/>
            <person name="Culley D."/>
            <person name="Daum C."/>
            <person name="Ezra D."/>
            <person name="Gonzalez J."/>
            <person name="Henrissat B."/>
            <person name="Kuo A."/>
            <person name="Liang C."/>
            <person name="Lipzen A."/>
            <person name="Lutzoni F."/>
            <person name="Magnuson J."/>
            <person name="Mondo S."/>
            <person name="Nolan M."/>
            <person name="Ohm R."/>
            <person name="Pangilinan J."/>
            <person name="Park H.-J."/>
            <person name="Ramirez L."/>
            <person name="Alfaro M."/>
            <person name="Sun H."/>
            <person name="Tritt A."/>
            <person name="Yoshinaga Y."/>
            <person name="Zwiers L.-H."/>
            <person name="Turgeon B."/>
            <person name="Goodwin S."/>
            <person name="Spatafora J."/>
            <person name="Crous P."/>
            <person name="Grigoriev I."/>
        </authorList>
    </citation>
    <scope>NUCLEOTIDE SEQUENCE</scope>
    <source>
        <strain evidence="17">CBS 113979</strain>
    </source>
</reference>
<name>A0A6G1GN61_9PEZI</name>
<comment type="similarity">
    <text evidence="4">Belongs to the peptidase M28 family. M28A subfamily.</text>
</comment>
<feature type="compositionally biased region" description="Basic and acidic residues" evidence="14">
    <location>
        <begin position="485"/>
        <end position="496"/>
    </location>
</feature>
<evidence type="ECO:0000256" key="14">
    <source>
        <dbReference type="SAM" id="MobiDB-lite"/>
    </source>
</evidence>
<dbReference type="GO" id="GO:0008235">
    <property type="term" value="F:metalloexopeptidase activity"/>
    <property type="evidence" value="ECO:0007669"/>
    <property type="project" value="InterPro"/>
</dbReference>
<keyword evidence="6" id="KW-0964">Secreted</keyword>
<evidence type="ECO:0000256" key="1">
    <source>
        <dbReference type="ARBA" id="ARBA00001947"/>
    </source>
</evidence>
<dbReference type="OrthoDB" id="10013407at2759"/>
<evidence type="ECO:0000313" key="17">
    <source>
        <dbReference type="EMBL" id="KAF1982168.1"/>
    </source>
</evidence>
<dbReference type="GO" id="GO:0005576">
    <property type="term" value="C:extracellular region"/>
    <property type="evidence" value="ECO:0007669"/>
    <property type="project" value="UniProtKB-SubCell"/>
</dbReference>
<dbReference type="InterPro" id="IPR046450">
    <property type="entry name" value="PA_dom_sf"/>
</dbReference>
<keyword evidence="7 13" id="KW-0645">Protease</keyword>
<keyword evidence="18" id="KW-1185">Reference proteome</keyword>
<dbReference type="InterPro" id="IPR041756">
    <property type="entry name" value="M28_SGAP-like"/>
</dbReference>
<dbReference type="PANTHER" id="PTHR12147:SF26">
    <property type="entry name" value="PEPTIDASE M28 DOMAIN-CONTAINING PROTEIN"/>
    <property type="match status" value="1"/>
</dbReference>
<dbReference type="Gene3D" id="3.40.630.10">
    <property type="entry name" value="Zn peptidases"/>
    <property type="match status" value="1"/>
</dbReference>
<evidence type="ECO:0000256" key="4">
    <source>
        <dbReference type="ARBA" id="ARBA00005957"/>
    </source>
</evidence>
<dbReference type="InterPro" id="IPR045175">
    <property type="entry name" value="M28_fam"/>
</dbReference>
<keyword evidence="5" id="KW-0031">Aminopeptidase</keyword>
<feature type="domain" description="Peptidase M28" evidence="16">
    <location>
        <begin position="243"/>
        <end position="455"/>
    </location>
</feature>
<dbReference type="EMBL" id="ML977187">
    <property type="protein sequence ID" value="KAF1982168.1"/>
    <property type="molecule type" value="Genomic_DNA"/>
</dbReference>
<keyword evidence="9 13" id="KW-0732">Signal</keyword>
<feature type="compositionally biased region" description="Basic residues" evidence="14">
    <location>
        <begin position="517"/>
        <end position="526"/>
    </location>
</feature>
<dbReference type="Pfam" id="PF02225">
    <property type="entry name" value="PA"/>
    <property type="match status" value="1"/>
</dbReference>
<feature type="signal peptide" evidence="13">
    <location>
        <begin position="1"/>
        <end position="19"/>
    </location>
</feature>
<dbReference type="EC" id="3.4.-.-" evidence="13"/>
<evidence type="ECO:0000256" key="11">
    <source>
        <dbReference type="ARBA" id="ARBA00022833"/>
    </source>
</evidence>
<evidence type="ECO:0000256" key="7">
    <source>
        <dbReference type="ARBA" id="ARBA00022670"/>
    </source>
</evidence>
<comment type="subcellular location">
    <subcellularLocation>
        <location evidence="2">Secreted</location>
    </subcellularLocation>
</comment>
<dbReference type="GO" id="GO:0006508">
    <property type="term" value="P:proteolysis"/>
    <property type="evidence" value="ECO:0007669"/>
    <property type="project" value="UniProtKB-KW"/>
</dbReference>
<dbReference type="SUPFAM" id="SSF53187">
    <property type="entry name" value="Zn-dependent exopeptidases"/>
    <property type="match status" value="1"/>
</dbReference>
<evidence type="ECO:0000313" key="18">
    <source>
        <dbReference type="Proteomes" id="UP000800041"/>
    </source>
</evidence>
<dbReference type="Gene3D" id="3.50.30.30">
    <property type="match status" value="1"/>
</dbReference>
<accession>A0A6G1GN61</accession>
<evidence type="ECO:0000256" key="3">
    <source>
        <dbReference type="ARBA" id="ARBA00005634"/>
    </source>
</evidence>
<keyword evidence="12" id="KW-0325">Glycoprotein</keyword>
<evidence type="ECO:0000259" key="15">
    <source>
        <dbReference type="Pfam" id="PF02225"/>
    </source>
</evidence>
<dbReference type="GO" id="GO:0004177">
    <property type="term" value="F:aminopeptidase activity"/>
    <property type="evidence" value="ECO:0007669"/>
    <property type="project" value="UniProtKB-KW"/>
</dbReference>
<feature type="chain" id="PRO_5026373373" description="Peptide hydrolase" evidence="13">
    <location>
        <begin position="20"/>
        <end position="526"/>
    </location>
</feature>
<dbReference type="PANTHER" id="PTHR12147">
    <property type="entry name" value="METALLOPEPTIDASE M28 FAMILY MEMBER"/>
    <property type="match status" value="1"/>
</dbReference>
<evidence type="ECO:0000256" key="10">
    <source>
        <dbReference type="ARBA" id="ARBA00022801"/>
    </source>
</evidence>
<feature type="region of interest" description="Disordered" evidence="14">
    <location>
        <begin position="483"/>
        <end position="526"/>
    </location>
</feature>
<keyword evidence="10 13" id="KW-0378">Hydrolase</keyword>
<evidence type="ECO:0000256" key="6">
    <source>
        <dbReference type="ARBA" id="ARBA00022525"/>
    </source>
</evidence>
<evidence type="ECO:0000256" key="12">
    <source>
        <dbReference type="ARBA" id="ARBA00023180"/>
    </source>
</evidence>